<dbReference type="EMBL" id="JACIBV010000001">
    <property type="protein sequence ID" value="MBB3727312.1"/>
    <property type="molecule type" value="Genomic_DNA"/>
</dbReference>
<dbReference type="AlphaFoldDB" id="A0A7W5YNB0"/>
<evidence type="ECO:0000259" key="2">
    <source>
        <dbReference type="Pfam" id="PF00884"/>
    </source>
</evidence>
<feature type="modified residue" description="3-oxoalanine (Cys)" evidence="1">
    <location>
        <position position="86"/>
    </location>
</feature>
<dbReference type="InterPro" id="IPR017850">
    <property type="entry name" value="Alkaline_phosphatase_core_sf"/>
</dbReference>
<sequence length="491" mass="54830">MTFGKFSPVLMKGLRRLVCLLLLYPLLAMPGNSVPAGATAPVRPNILFVLVDDLEYGVLQNFPTITGQLVQQGASFDHMFVTNSWCCPSRASILRSQYVHSHTVWTNTAPEGGFDRFHTAGLERSTIGTWMKDAGYRTAMMGKYLNHYPGKTAAATYVPPGWDEWYVPVKRLYEEYDYTLNENGDLEEYGWEEDDYLTDVLTREAEEFVTSDDQPFFLYLAPVAPHNPANPARRHVSAFPGVKAPRPPSFNQQNVEEEPAWLRGRPLLGPEAEARVDERYGRRMRSMLGVDDMVATLVEALRRTGKLENTYLFFASDNGFHLGTHRLQQGKTTPFEEAVKVPLVVRGPGVKPGSTIHAMAQTVDLAPTFAELGGARTPDFAEGRSLVPLLRGLTPTPWRRNALIEFTRPADQRSARQTPVPAYAALRTETHTYVRYETGEIQLYDLTQDPYQLHNLARTAPADLLANLQARLDMMRACSGATCRTADVSGG</sequence>
<reference evidence="3 4" key="1">
    <citation type="submission" date="2020-08" db="EMBL/GenBank/DDBJ databases">
        <title>Sequencing the genomes of 1000 actinobacteria strains.</title>
        <authorList>
            <person name="Klenk H.-P."/>
        </authorList>
    </citation>
    <scope>NUCLEOTIDE SEQUENCE [LARGE SCALE GENOMIC DNA]</scope>
    <source>
        <strain evidence="3 4">DSM 44320</strain>
    </source>
</reference>
<gene>
    <name evidence="3" type="ORF">FHR33_003172</name>
</gene>
<dbReference type="InterPro" id="IPR012251">
    <property type="entry name" value="GlcNAc_6-SO4ase"/>
</dbReference>
<evidence type="ECO:0000313" key="4">
    <source>
        <dbReference type="Proteomes" id="UP000579945"/>
    </source>
</evidence>
<comment type="PTM">
    <text evidence="1">The conversion to 3-oxoalanine (also known as C-formylglycine, FGly), of a serine or cysteine residue in prokaryotes and of a cysteine residue in eukaryotes, is critical for catalytic activity.</text>
</comment>
<dbReference type="GO" id="GO:0008449">
    <property type="term" value="F:N-acetylglucosamine-6-sulfatase activity"/>
    <property type="evidence" value="ECO:0007669"/>
    <property type="project" value="InterPro"/>
</dbReference>
<dbReference type="Proteomes" id="UP000579945">
    <property type="component" value="Unassembled WGS sequence"/>
</dbReference>
<evidence type="ECO:0000256" key="1">
    <source>
        <dbReference type="PIRSR" id="PIRSR036666-50"/>
    </source>
</evidence>
<comment type="caution">
    <text evidence="3">The sequence shown here is derived from an EMBL/GenBank/DDBJ whole genome shotgun (WGS) entry which is preliminary data.</text>
</comment>
<organism evidence="3 4">
    <name type="scientific">Nonomuraea dietziae</name>
    <dbReference type="NCBI Taxonomy" id="65515"/>
    <lineage>
        <taxon>Bacteria</taxon>
        <taxon>Bacillati</taxon>
        <taxon>Actinomycetota</taxon>
        <taxon>Actinomycetes</taxon>
        <taxon>Streptosporangiales</taxon>
        <taxon>Streptosporangiaceae</taxon>
        <taxon>Nonomuraea</taxon>
    </lineage>
</organism>
<dbReference type="GO" id="GO:0005539">
    <property type="term" value="F:glycosaminoglycan binding"/>
    <property type="evidence" value="ECO:0007669"/>
    <property type="project" value="TreeGrafter"/>
</dbReference>
<dbReference type="GO" id="GO:0030203">
    <property type="term" value="P:glycosaminoglycan metabolic process"/>
    <property type="evidence" value="ECO:0007669"/>
    <property type="project" value="InterPro"/>
</dbReference>
<accession>A0A7W5YNB0</accession>
<feature type="domain" description="Sulfatase N-terminal" evidence="2">
    <location>
        <begin position="44"/>
        <end position="374"/>
    </location>
</feature>
<dbReference type="PANTHER" id="PTHR43108">
    <property type="entry name" value="N-ACETYLGLUCOSAMINE-6-SULFATASE FAMILY MEMBER"/>
    <property type="match status" value="1"/>
</dbReference>
<dbReference type="Pfam" id="PF00884">
    <property type="entry name" value="Sulfatase"/>
    <property type="match status" value="1"/>
</dbReference>
<evidence type="ECO:0000313" key="3">
    <source>
        <dbReference type="EMBL" id="MBB3727312.1"/>
    </source>
</evidence>
<dbReference type="Gene3D" id="3.40.720.10">
    <property type="entry name" value="Alkaline Phosphatase, subunit A"/>
    <property type="match status" value="1"/>
</dbReference>
<protein>
    <submittedName>
        <fullName evidence="3">Arylsulfatase A-like enzyme</fullName>
    </submittedName>
</protein>
<dbReference type="SUPFAM" id="SSF53649">
    <property type="entry name" value="Alkaline phosphatase-like"/>
    <property type="match status" value="1"/>
</dbReference>
<dbReference type="PANTHER" id="PTHR43108:SF8">
    <property type="entry name" value="SD21168P"/>
    <property type="match status" value="1"/>
</dbReference>
<dbReference type="InterPro" id="IPR000917">
    <property type="entry name" value="Sulfatase_N"/>
</dbReference>
<proteinExistence type="predicted"/>
<dbReference type="PIRSF" id="PIRSF036666">
    <property type="entry name" value="G6S"/>
    <property type="match status" value="1"/>
</dbReference>
<dbReference type="RefSeq" id="WP_312895551.1">
    <property type="nucleotide sequence ID" value="NZ_BAAAXX010000020.1"/>
</dbReference>
<keyword evidence="4" id="KW-1185">Reference proteome</keyword>
<name>A0A7W5YNB0_9ACTN</name>
<dbReference type="GeneID" id="95389623"/>
<dbReference type="CDD" id="cd16147">
    <property type="entry name" value="G6S"/>
    <property type="match status" value="1"/>
</dbReference>